<feature type="transmembrane region" description="Helical" evidence="1">
    <location>
        <begin position="59"/>
        <end position="79"/>
    </location>
</feature>
<evidence type="ECO:0000313" key="2">
    <source>
        <dbReference type="EMBL" id="PZQ76108.1"/>
    </source>
</evidence>
<sequence>AWLLACTLTAGWQKIFSADPKVGFLSHAARYTEGLANGVLVAPAKTPEAMARIVFNDRLDAGLCALFMFVVLSVLVYSVKACLAARAANRPTVHETPYEPLAAAPAR</sequence>
<evidence type="ECO:0000256" key="1">
    <source>
        <dbReference type="SAM" id="Phobius"/>
    </source>
</evidence>
<feature type="non-terminal residue" evidence="2">
    <location>
        <position position="1"/>
    </location>
</feature>
<reference evidence="2 3" key="1">
    <citation type="submission" date="2017-08" db="EMBL/GenBank/DDBJ databases">
        <title>Infants hospitalized years apart are colonized by the same room-sourced microbial strains.</title>
        <authorList>
            <person name="Brooks B."/>
            <person name="Olm M.R."/>
            <person name="Firek B.A."/>
            <person name="Baker R."/>
            <person name="Thomas B.C."/>
            <person name="Morowitz M.J."/>
            <person name="Banfield J.F."/>
        </authorList>
    </citation>
    <scope>NUCLEOTIDE SEQUENCE [LARGE SCALE GENOMIC DNA]</scope>
    <source>
        <strain evidence="2">S2_005_003_R2_41</strain>
    </source>
</reference>
<name>A0A2W5QFS7_VARPD</name>
<proteinExistence type="predicted"/>
<dbReference type="AlphaFoldDB" id="A0A2W5QFS7"/>
<gene>
    <name evidence="2" type="ORF">DI563_07795</name>
</gene>
<comment type="caution">
    <text evidence="2">The sequence shown here is derived from an EMBL/GenBank/DDBJ whole genome shotgun (WGS) entry which is preliminary data.</text>
</comment>
<keyword evidence="1" id="KW-1133">Transmembrane helix</keyword>
<dbReference type="EMBL" id="QFPP01000062">
    <property type="protein sequence ID" value="PZQ76108.1"/>
    <property type="molecule type" value="Genomic_DNA"/>
</dbReference>
<dbReference type="Proteomes" id="UP000249135">
    <property type="component" value="Unassembled WGS sequence"/>
</dbReference>
<evidence type="ECO:0000313" key="3">
    <source>
        <dbReference type="Proteomes" id="UP000249135"/>
    </source>
</evidence>
<protein>
    <submittedName>
        <fullName evidence="2">Carbon starvation protein A</fullName>
    </submittedName>
</protein>
<accession>A0A2W5QFS7</accession>
<organism evidence="2 3">
    <name type="scientific">Variovorax paradoxus</name>
    <dbReference type="NCBI Taxonomy" id="34073"/>
    <lineage>
        <taxon>Bacteria</taxon>
        <taxon>Pseudomonadati</taxon>
        <taxon>Pseudomonadota</taxon>
        <taxon>Betaproteobacteria</taxon>
        <taxon>Burkholderiales</taxon>
        <taxon>Comamonadaceae</taxon>
        <taxon>Variovorax</taxon>
    </lineage>
</organism>
<keyword evidence="1" id="KW-0812">Transmembrane</keyword>
<keyword evidence="1" id="KW-0472">Membrane</keyword>